<evidence type="ECO:0000256" key="1">
    <source>
        <dbReference type="SAM" id="MobiDB-lite"/>
    </source>
</evidence>
<feature type="region of interest" description="Disordered" evidence="1">
    <location>
        <begin position="139"/>
        <end position="175"/>
    </location>
</feature>
<feature type="region of interest" description="Disordered" evidence="1">
    <location>
        <begin position="1"/>
        <end position="20"/>
    </location>
</feature>
<organism evidence="2 3">
    <name type="scientific">Athelia psychrophila</name>
    <dbReference type="NCBI Taxonomy" id="1759441"/>
    <lineage>
        <taxon>Eukaryota</taxon>
        <taxon>Fungi</taxon>
        <taxon>Dikarya</taxon>
        <taxon>Basidiomycota</taxon>
        <taxon>Agaricomycotina</taxon>
        <taxon>Agaricomycetes</taxon>
        <taxon>Agaricomycetidae</taxon>
        <taxon>Atheliales</taxon>
        <taxon>Atheliaceae</taxon>
        <taxon>Athelia</taxon>
    </lineage>
</organism>
<protein>
    <submittedName>
        <fullName evidence="2">Uncharacterized protein</fullName>
    </submittedName>
</protein>
<dbReference type="AlphaFoldDB" id="A0A166D7U8"/>
<name>A0A166D7U8_9AGAM</name>
<proteinExistence type="predicted"/>
<gene>
    <name evidence="2" type="ORF">FIBSPDRAFT_108142</name>
</gene>
<keyword evidence="3" id="KW-1185">Reference proteome</keyword>
<dbReference type="Proteomes" id="UP000076532">
    <property type="component" value="Unassembled WGS sequence"/>
</dbReference>
<reference evidence="2 3" key="1">
    <citation type="journal article" date="2016" name="Mol. Biol. Evol.">
        <title>Comparative Genomics of Early-Diverging Mushroom-Forming Fungi Provides Insights into the Origins of Lignocellulose Decay Capabilities.</title>
        <authorList>
            <person name="Nagy L.G."/>
            <person name="Riley R."/>
            <person name="Tritt A."/>
            <person name="Adam C."/>
            <person name="Daum C."/>
            <person name="Floudas D."/>
            <person name="Sun H."/>
            <person name="Yadav J.S."/>
            <person name="Pangilinan J."/>
            <person name="Larsson K.H."/>
            <person name="Matsuura K."/>
            <person name="Barry K."/>
            <person name="Labutti K."/>
            <person name="Kuo R."/>
            <person name="Ohm R.A."/>
            <person name="Bhattacharya S.S."/>
            <person name="Shirouzu T."/>
            <person name="Yoshinaga Y."/>
            <person name="Martin F.M."/>
            <person name="Grigoriev I.V."/>
            <person name="Hibbett D.S."/>
        </authorList>
    </citation>
    <scope>NUCLEOTIDE SEQUENCE [LARGE SCALE GENOMIC DNA]</scope>
    <source>
        <strain evidence="2 3">CBS 109695</strain>
    </source>
</reference>
<evidence type="ECO:0000313" key="3">
    <source>
        <dbReference type="Proteomes" id="UP000076532"/>
    </source>
</evidence>
<evidence type="ECO:0000313" key="2">
    <source>
        <dbReference type="EMBL" id="KZP14416.1"/>
    </source>
</evidence>
<dbReference type="EMBL" id="KV417618">
    <property type="protein sequence ID" value="KZP14416.1"/>
    <property type="molecule type" value="Genomic_DNA"/>
</dbReference>
<accession>A0A166D7U8</accession>
<sequence>MRTSSINEGRVVVRSSAHSSPPLPHPLCLLPHFKGPRIDCSGLRALPCRLAVVAPTLAPSFSCPRHSPMYKPWLHVHRQPFPHAHFQLLRLPTSTRSQPIRGPTPYAIPACTRARQPVPGPTCTRQPALMRAAHPYVSRGRSYVRTPSSTRASPPAVHTLPSRAGAHPDPPTRLSSAYADIRVRAA</sequence>